<dbReference type="SUPFAM" id="SSF56059">
    <property type="entry name" value="Glutathione synthetase ATP-binding domain-like"/>
    <property type="match status" value="1"/>
</dbReference>
<dbReference type="Gene3D" id="3.30.470.20">
    <property type="entry name" value="ATP-grasp fold, B domain"/>
    <property type="match status" value="1"/>
</dbReference>
<keyword evidence="2" id="KW-0436">Ligase</keyword>
<dbReference type="PANTHER" id="PTHR23132">
    <property type="entry name" value="D-ALANINE--D-ALANINE LIGASE"/>
    <property type="match status" value="1"/>
</dbReference>
<dbReference type="PANTHER" id="PTHR23132:SF26">
    <property type="entry name" value="BLR7451 PROTEIN"/>
    <property type="match status" value="1"/>
</dbReference>
<evidence type="ECO:0000259" key="3">
    <source>
        <dbReference type="PROSITE" id="PS50975"/>
    </source>
</evidence>
<evidence type="ECO:0000256" key="1">
    <source>
        <dbReference type="ARBA" id="ARBA00010871"/>
    </source>
</evidence>
<dbReference type="Gene3D" id="1.10.390.10">
    <property type="entry name" value="Neutral Protease Domain 2"/>
    <property type="match status" value="1"/>
</dbReference>
<dbReference type="Pfam" id="PF05299">
    <property type="entry name" value="Peptidase_M61"/>
    <property type="match status" value="1"/>
</dbReference>
<accession>X1CHP1</accession>
<comment type="caution">
    <text evidence="4">The sequence shown here is derived from an EMBL/GenBank/DDBJ whole genome shotgun (WGS) entry which is preliminary data.</text>
</comment>
<name>X1CHP1_9ZZZZ</name>
<feature type="domain" description="ATP-grasp" evidence="3">
    <location>
        <begin position="16"/>
        <end position="228"/>
    </location>
</feature>
<dbReference type="GO" id="GO:0005524">
    <property type="term" value="F:ATP binding"/>
    <property type="evidence" value="ECO:0007669"/>
    <property type="project" value="InterPro"/>
</dbReference>
<evidence type="ECO:0000256" key="2">
    <source>
        <dbReference type="ARBA" id="ARBA00022598"/>
    </source>
</evidence>
<feature type="non-terminal residue" evidence="4">
    <location>
        <position position="1"/>
    </location>
</feature>
<dbReference type="EMBL" id="BART01015383">
    <property type="protein sequence ID" value="GAG83756.1"/>
    <property type="molecule type" value="Genomic_DNA"/>
</dbReference>
<dbReference type="InterPro" id="IPR013815">
    <property type="entry name" value="ATP_grasp_subdomain_1"/>
</dbReference>
<dbReference type="InterPro" id="IPR011095">
    <property type="entry name" value="Dala_Dala_lig_C"/>
</dbReference>
<dbReference type="InterPro" id="IPR027268">
    <property type="entry name" value="Peptidase_M4/M1_CTD_sf"/>
</dbReference>
<dbReference type="InterPro" id="IPR011761">
    <property type="entry name" value="ATP-grasp"/>
</dbReference>
<dbReference type="Pfam" id="PF07478">
    <property type="entry name" value="Dala_Dala_lig_C"/>
    <property type="match status" value="1"/>
</dbReference>
<proteinExistence type="inferred from homology"/>
<protein>
    <recommendedName>
        <fullName evidence="3">ATP-grasp domain-containing protein</fullName>
    </recommendedName>
</protein>
<dbReference type="Gene3D" id="3.30.1490.20">
    <property type="entry name" value="ATP-grasp fold, A domain"/>
    <property type="match status" value="1"/>
</dbReference>
<dbReference type="GO" id="GO:0008716">
    <property type="term" value="F:D-alanine-D-alanine ligase activity"/>
    <property type="evidence" value="ECO:0007669"/>
    <property type="project" value="InterPro"/>
</dbReference>
<dbReference type="GO" id="GO:0046872">
    <property type="term" value="F:metal ion binding"/>
    <property type="evidence" value="ECO:0007669"/>
    <property type="project" value="InterPro"/>
</dbReference>
<feature type="non-terminal residue" evidence="4">
    <location>
        <position position="310"/>
    </location>
</feature>
<comment type="similarity">
    <text evidence="1">Belongs to the D-alanine--D-alanine ligase family.</text>
</comment>
<dbReference type="AlphaFoldDB" id="X1CHP1"/>
<evidence type="ECO:0000313" key="4">
    <source>
        <dbReference type="EMBL" id="GAG83756.1"/>
    </source>
</evidence>
<reference evidence="4" key="1">
    <citation type="journal article" date="2014" name="Front. Microbiol.">
        <title>High frequency of phylogenetically diverse reductive dehalogenase-homologous genes in deep subseafloor sedimentary metagenomes.</title>
        <authorList>
            <person name="Kawai M."/>
            <person name="Futagami T."/>
            <person name="Toyoda A."/>
            <person name="Takaki Y."/>
            <person name="Nishi S."/>
            <person name="Hori S."/>
            <person name="Arai W."/>
            <person name="Tsubouchi T."/>
            <person name="Morono Y."/>
            <person name="Uchiyama I."/>
            <person name="Ito T."/>
            <person name="Fujiyama A."/>
            <person name="Inagaki F."/>
            <person name="Takami H."/>
        </authorList>
    </citation>
    <scope>NUCLEOTIDE SEQUENCE</scope>
    <source>
        <strain evidence="4">Expedition CK06-06</strain>
    </source>
</reference>
<dbReference type="InterPro" id="IPR007963">
    <property type="entry name" value="Peptidase_M61_catalytic"/>
</dbReference>
<gene>
    <name evidence="4" type="ORF">S01H4_29884</name>
</gene>
<sequence>CNPRGLLLSHDKPLAKKILTFHRIHTPGFYVLPKGKKPRRPAGYKFPLLVKSVSEDASLGITQSSIVHDDEKLFDRIEYIHQETQTDALIEAYIEGRELYVGVMGNRRLTTLPVWEMVFKNAPPGMPQIATARVKWDIEYQKKLGIDTLAATGIDSSTEQRILKTCKRVYRALSLSGYARMDLRLSDEGKVYVLEANPNPNLSFGEDFAESADKVGMRYESLLQKILTLGLNYLAKVVDAHHKIWGTIPYKQYHFLNVIGNGGGGLEHDNSCLVMTGRWTYRDKSRYKRWLSLASHEFFHTWNVRRLRPK</sequence>
<dbReference type="PROSITE" id="PS50975">
    <property type="entry name" value="ATP_GRASP"/>
    <property type="match status" value="1"/>
</dbReference>
<organism evidence="4">
    <name type="scientific">marine sediment metagenome</name>
    <dbReference type="NCBI Taxonomy" id="412755"/>
    <lineage>
        <taxon>unclassified sequences</taxon>
        <taxon>metagenomes</taxon>
        <taxon>ecological metagenomes</taxon>
    </lineage>
</organism>